<dbReference type="EMBL" id="SOZE01000064">
    <property type="protein sequence ID" value="TFF29751.1"/>
    <property type="molecule type" value="Genomic_DNA"/>
</dbReference>
<organism evidence="1 2">
    <name type="scientific">Mucilaginibacter psychrotolerans</name>
    <dbReference type="NCBI Taxonomy" id="1524096"/>
    <lineage>
        <taxon>Bacteria</taxon>
        <taxon>Pseudomonadati</taxon>
        <taxon>Bacteroidota</taxon>
        <taxon>Sphingobacteriia</taxon>
        <taxon>Sphingobacteriales</taxon>
        <taxon>Sphingobacteriaceae</taxon>
        <taxon>Mucilaginibacter</taxon>
    </lineage>
</organism>
<evidence type="ECO:0000313" key="2">
    <source>
        <dbReference type="Proteomes" id="UP000297540"/>
    </source>
</evidence>
<reference evidence="1 2" key="1">
    <citation type="journal article" date="2017" name="Int. J. Syst. Evol. Microbiol.">
        <title>Mucilaginibacterpsychrotolerans sp. nov., isolated from peatlands.</title>
        <authorList>
            <person name="Deng Y."/>
            <person name="Shen L."/>
            <person name="Xu B."/>
            <person name="Liu Y."/>
            <person name="Gu Z."/>
            <person name="Liu H."/>
            <person name="Zhou Y."/>
        </authorList>
    </citation>
    <scope>NUCLEOTIDE SEQUENCE [LARGE SCALE GENOMIC DNA]</scope>
    <source>
        <strain evidence="1 2">NH7-4</strain>
    </source>
</reference>
<comment type="caution">
    <text evidence="1">The sequence shown here is derived from an EMBL/GenBank/DDBJ whole genome shotgun (WGS) entry which is preliminary data.</text>
</comment>
<name>A0A4Y8RYB5_9SPHI</name>
<dbReference type="AlphaFoldDB" id="A0A4Y8RYB5"/>
<proteinExistence type="predicted"/>
<sequence>MAIQYDEQAILLARAIDIAVNSLSKFLPKDWSESHRQQFKKVYLEWKEDALKPSAKFKNIASLNYTKNAVFTYFQEGFGEEVNYFWSEIKKANLPYRRENKMAKILKSGKIKNQIQYDFVIDVIVPYQQEELITEEDVIILNELIKEFETRASKRSK</sequence>
<accession>A0A4Y8RYB5</accession>
<gene>
    <name evidence="1" type="ORF">E2R66_27850</name>
</gene>
<protein>
    <submittedName>
        <fullName evidence="1">Uncharacterized protein</fullName>
    </submittedName>
</protein>
<keyword evidence="2" id="KW-1185">Reference proteome</keyword>
<evidence type="ECO:0000313" key="1">
    <source>
        <dbReference type="EMBL" id="TFF29751.1"/>
    </source>
</evidence>
<dbReference type="Proteomes" id="UP000297540">
    <property type="component" value="Unassembled WGS sequence"/>
</dbReference>